<dbReference type="RefSeq" id="WP_266061707.1">
    <property type="nucleotide sequence ID" value="NZ_JAPKFM010000010.1"/>
</dbReference>
<feature type="transmembrane region" description="Helical" evidence="1">
    <location>
        <begin position="12"/>
        <end position="29"/>
    </location>
</feature>
<name>A0A9X3D6I7_9ACTN</name>
<reference evidence="3" key="1">
    <citation type="submission" date="2022-10" db="EMBL/GenBank/DDBJ databases">
        <title>WGS of marine actinomycetes from Thailand.</title>
        <authorList>
            <person name="Thawai C."/>
        </authorList>
    </citation>
    <scope>NUCLEOTIDE SEQUENCE</scope>
    <source>
        <strain evidence="3">SW21</strain>
    </source>
</reference>
<gene>
    <name evidence="3" type="ORF">OSB52_11315</name>
</gene>
<evidence type="ECO:0000313" key="3">
    <source>
        <dbReference type="EMBL" id="MCX2964681.1"/>
    </source>
</evidence>
<dbReference type="SUPFAM" id="SSF53474">
    <property type="entry name" value="alpha/beta-Hydrolases"/>
    <property type="match status" value="1"/>
</dbReference>
<dbReference type="AlphaFoldDB" id="A0A9X3D6I7"/>
<accession>A0A9X3D6I7</accession>
<feature type="transmembrane region" description="Helical" evidence="1">
    <location>
        <begin position="67"/>
        <end position="87"/>
    </location>
</feature>
<evidence type="ECO:0000313" key="4">
    <source>
        <dbReference type="Proteomes" id="UP001143347"/>
    </source>
</evidence>
<keyword evidence="1" id="KW-0812">Transmembrane</keyword>
<keyword evidence="1" id="KW-1133">Transmembrane helix</keyword>
<dbReference type="InterPro" id="IPR029058">
    <property type="entry name" value="AB_hydrolase_fold"/>
</dbReference>
<evidence type="ECO:0000256" key="1">
    <source>
        <dbReference type="SAM" id="Phobius"/>
    </source>
</evidence>
<feature type="transmembrane region" description="Helical" evidence="1">
    <location>
        <begin position="35"/>
        <end position="55"/>
    </location>
</feature>
<dbReference type="EMBL" id="JAPKFM010000010">
    <property type="protein sequence ID" value="MCX2964681.1"/>
    <property type="molecule type" value="Genomic_DNA"/>
</dbReference>
<dbReference type="Pfam" id="PF10081">
    <property type="entry name" value="Abhydrolase_9"/>
    <property type="match status" value="2"/>
</dbReference>
<feature type="transmembrane region" description="Helical" evidence="1">
    <location>
        <begin position="99"/>
        <end position="121"/>
    </location>
</feature>
<dbReference type="InterPro" id="IPR027787">
    <property type="entry name" value="Alpha/beta-hydrolase_catalytic"/>
</dbReference>
<protein>
    <submittedName>
        <fullName evidence="3">Alpha/beta-hydrolase family protein</fullName>
    </submittedName>
</protein>
<sequence>MTAPGARGPHPVVSVAAGLAAIAALWPSGLPRPAAVSAALTAGCVAVVTVCALLATRRSPARPAPTAATAAASLGATSCAALLSMSWQNGLRGALGMPAVGLGWAAASVAAGLLAFVMIVWLPRTTTLLLAMVAALATGMLPAATADEPADRRPDVPADVFYADADGASVTHGSDELVARWVRAGGLDRRAVVIAVPTGSGWVDEATVHGYRERFAGDVAVLAMQYSARPSWQTFVADRAAAGQTTITLLRAVLHRTGTRPPPQRPQIHIYGQSLGAVGAEAARSWADRTHPGDLAETVLVGVPGDSVARRPGIGSRRIIVANRTDPIPRWSVSLLWRPSRPPHDTRAVGRDAPQPPWLPLIGFLQTSADLLGALDGAPGVGHRYGLEQGTGSLSS</sequence>
<keyword evidence="4" id="KW-1185">Reference proteome</keyword>
<keyword evidence="1" id="KW-0472">Membrane</keyword>
<evidence type="ECO:0000259" key="2">
    <source>
        <dbReference type="Pfam" id="PF10081"/>
    </source>
</evidence>
<organism evidence="3 4">
    <name type="scientific">Gordonia aquimaris</name>
    <dbReference type="NCBI Taxonomy" id="2984863"/>
    <lineage>
        <taxon>Bacteria</taxon>
        <taxon>Bacillati</taxon>
        <taxon>Actinomycetota</taxon>
        <taxon>Actinomycetes</taxon>
        <taxon>Mycobacteriales</taxon>
        <taxon>Gordoniaceae</taxon>
        <taxon>Gordonia</taxon>
    </lineage>
</organism>
<comment type="caution">
    <text evidence="3">The sequence shown here is derived from an EMBL/GenBank/DDBJ whole genome shotgun (WGS) entry which is preliminary data.</text>
</comment>
<feature type="domain" description="Alpha/beta-hydrolase catalytic" evidence="2">
    <location>
        <begin position="316"/>
        <end position="387"/>
    </location>
</feature>
<feature type="domain" description="Alpha/beta-hydrolase catalytic" evidence="2">
    <location>
        <begin position="175"/>
        <end position="307"/>
    </location>
</feature>
<feature type="transmembrane region" description="Helical" evidence="1">
    <location>
        <begin position="128"/>
        <end position="146"/>
    </location>
</feature>
<dbReference type="Proteomes" id="UP001143347">
    <property type="component" value="Unassembled WGS sequence"/>
</dbReference>
<proteinExistence type="predicted"/>